<evidence type="ECO:0000256" key="1">
    <source>
        <dbReference type="SAM" id="Phobius"/>
    </source>
</evidence>
<dbReference type="EMBL" id="LBHU01000001">
    <property type="protein sequence ID" value="KLI64240.1"/>
    <property type="molecule type" value="Genomic_DNA"/>
</dbReference>
<evidence type="ECO:0000313" key="3">
    <source>
        <dbReference type="EMBL" id="KLI64240.1"/>
    </source>
</evidence>
<evidence type="ECO:0008006" key="5">
    <source>
        <dbReference type="Google" id="ProtNLM"/>
    </source>
</evidence>
<comment type="caution">
    <text evidence="3">The sequence shown here is derived from an EMBL/GenBank/DDBJ whole genome shotgun (WGS) entry which is preliminary data.</text>
</comment>
<evidence type="ECO:0000256" key="2">
    <source>
        <dbReference type="SAM" id="SignalP"/>
    </source>
</evidence>
<dbReference type="STRING" id="874156.GCA_001021555_01111"/>
<feature type="signal peptide" evidence="2">
    <location>
        <begin position="1"/>
        <end position="22"/>
    </location>
</feature>
<sequence length="76" mass="7646">MIAKTFTTAAAVIALTATPVLAQESSIDRLPASVDAQGEQLEGQNGIFIALLAAAAIIAGIIIAASDDEEPLPTSP</sequence>
<dbReference type="PATRIC" id="fig|874156.12.peg.182"/>
<dbReference type="RefSeq" id="WP_047092100.1">
    <property type="nucleotide sequence ID" value="NZ_LBHU01000001.1"/>
</dbReference>
<feature type="transmembrane region" description="Helical" evidence="1">
    <location>
        <begin position="46"/>
        <end position="65"/>
    </location>
</feature>
<gene>
    <name evidence="3" type="ORF">AAV99_00865</name>
</gene>
<keyword evidence="1" id="KW-1133">Transmembrane helix</keyword>
<reference evidence="3 4" key="1">
    <citation type="submission" date="2015-04" db="EMBL/GenBank/DDBJ databases">
        <title>The draft genome sequence of Erythrobacter marinus HWDM-33.</title>
        <authorList>
            <person name="Zhuang L."/>
            <person name="Liu Y."/>
            <person name="Shao Z."/>
        </authorList>
    </citation>
    <scope>NUCLEOTIDE SEQUENCE [LARGE SCALE GENOMIC DNA]</scope>
    <source>
        <strain evidence="3 4">HWDM-33</strain>
    </source>
</reference>
<keyword evidence="2" id="KW-0732">Signal</keyword>
<accession>A0A0H0XV99</accession>
<name>A0A0H0XV99_9SPHN</name>
<organism evidence="3 4">
    <name type="scientific">Aurantiacibacter marinus</name>
    <dbReference type="NCBI Taxonomy" id="874156"/>
    <lineage>
        <taxon>Bacteria</taxon>
        <taxon>Pseudomonadati</taxon>
        <taxon>Pseudomonadota</taxon>
        <taxon>Alphaproteobacteria</taxon>
        <taxon>Sphingomonadales</taxon>
        <taxon>Erythrobacteraceae</taxon>
        <taxon>Aurantiacibacter</taxon>
    </lineage>
</organism>
<protein>
    <recommendedName>
        <fullName evidence="5">Ferrochelatase</fullName>
    </recommendedName>
</protein>
<evidence type="ECO:0000313" key="4">
    <source>
        <dbReference type="Proteomes" id="UP000053455"/>
    </source>
</evidence>
<keyword evidence="1" id="KW-0472">Membrane</keyword>
<feature type="chain" id="PRO_5002589656" description="Ferrochelatase" evidence="2">
    <location>
        <begin position="23"/>
        <end position="76"/>
    </location>
</feature>
<dbReference type="Proteomes" id="UP000053455">
    <property type="component" value="Unassembled WGS sequence"/>
</dbReference>
<keyword evidence="4" id="KW-1185">Reference proteome</keyword>
<dbReference type="AlphaFoldDB" id="A0A0H0XV99"/>
<proteinExistence type="predicted"/>
<keyword evidence="1" id="KW-0812">Transmembrane</keyword>